<protein>
    <submittedName>
        <fullName evidence="2">Uncharacterized protein</fullName>
    </submittedName>
</protein>
<dbReference type="GeneID" id="20191137"/>
<dbReference type="VEuPathDB" id="FungiDB:PPTG_22538"/>
<name>W2QH11_PHYN3</name>
<organism evidence="2 3">
    <name type="scientific">Phytophthora nicotianae (strain INRA-310)</name>
    <name type="common">Phytophthora parasitica</name>
    <dbReference type="NCBI Taxonomy" id="761204"/>
    <lineage>
        <taxon>Eukaryota</taxon>
        <taxon>Sar</taxon>
        <taxon>Stramenopiles</taxon>
        <taxon>Oomycota</taxon>
        <taxon>Peronosporomycetes</taxon>
        <taxon>Peronosporales</taxon>
        <taxon>Peronosporaceae</taxon>
        <taxon>Phytophthora</taxon>
    </lineage>
</organism>
<reference evidence="2 3" key="2">
    <citation type="submission" date="2013-11" db="EMBL/GenBank/DDBJ databases">
        <title>The Genome Sequence of Phytophthora parasitica INRA-310.</title>
        <authorList>
            <consortium name="The Broad Institute Genomics Platform"/>
            <person name="Russ C."/>
            <person name="Tyler B."/>
            <person name="Panabieres F."/>
            <person name="Shan W."/>
            <person name="Tripathy S."/>
            <person name="Grunwald N."/>
            <person name="Machado M."/>
            <person name="Johnson C.S."/>
            <person name="Arredondo F."/>
            <person name="Hong C."/>
            <person name="Coffey M."/>
            <person name="Young S.K."/>
            <person name="Zeng Q."/>
            <person name="Gargeya S."/>
            <person name="Fitzgerald M."/>
            <person name="Abouelleil A."/>
            <person name="Alvarado L."/>
            <person name="Chapman S.B."/>
            <person name="Gainer-Dewar J."/>
            <person name="Goldberg J."/>
            <person name="Griggs A."/>
            <person name="Gujja S."/>
            <person name="Hansen M."/>
            <person name="Howarth C."/>
            <person name="Imamovic A."/>
            <person name="Ireland A."/>
            <person name="Larimer J."/>
            <person name="McCowan C."/>
            <person name="Murphy C."/>
            <person name="Pearson M."/>
            <person name="Poon T.W."/>
            <person name="Priest M."/>
            <person name="Roberts A."/>
            <person name="Saif S."/>
            <person name="Shea T."/>
            <person name="Sykes S."/>
            <person name="Wortman J."/>
            <person name="Nusbaum C."/>
            <person name="Birren B."/>
        </authorList>
    </citation>
    <scope>NUCLEOTIDE SEQUENCE [LARGE SCALE GENOMIC DNA]</scope>
    <source>
        <strain evidence="2 3">INRA-310</strain>
    </source>
</reference>
<reference evidence="3" key="1">
    <citation type="submission" date="2011-12" db="EMBL/GenBank/DDBJ databases">
        <authorList>
            <consortium name="The Broad Institute Genome Sequencing Platform"/>
            <person name="Russ C."/>
            <person name="Tyler B."/>
            <person name="Panabieres F."/>
            <person name="Shan W."/>
            <person name="Tripathy S."/>
            <person name="Grunwald N."/>
            <person name="Machado M."/>
            <person name="Young S.K."/>
            <person name="Zeng Q."/>
            <person name="Gargeya S."/>
            <person name="Fitzgerald M."/>
            <person name="Haas B."/>
            <person name="Abouelleil A."/>
            <person name="Alvarado L."/>
            <person name="Arachchi H.M."/>
            <person name="Berlin A."/>
            <person name="Chapman S.B."/>
            <person name="Gearin G."/>
            <person name="Goldberg J."/>
            <person name="Griggs A."/>
            <person name="Gujja S."/>
            <person name="Hansen M."/>
            <person name="Heiman D."/>
            <person name="Howarth C."/>
            <person name="Larimer J."/>
            <person name="Lui A."/>
            <person name="MacDonald P.J.P."/>
            <person name="McCowen C."/>
            <person name="Montmayeur A."/>
            <person name="Murphy C."/>
            <person name="Neiman D."/>
            <person name="Pearson M."/>
            <person name="Priest M."/>
            <person name="Roberts A."/>
            <person name="Saif S."/>
            <person name="Shea T."/>
            <person name="Sisk P."/>
            <person name="Stolte C."/>
            <person name="Sykes S."/>
            <person name="Wortman J."/>
            <person name="Nusbaum C."/>
            <person name="Birren B."/>
        </authorList>
    </citation>
    <scope>NUCLEOTIDE SEQUENCE [LARGE SCALE GENOMIC DNA]</scope>
    <source>
        <strain evidence="3">INRA-310</strain>
    </source>
</reference>
<dbReference type="EMBL" id="KI669578">
    <property type="protein sequence ID" value="ETN11779.1"/>
    <property type="molecule type" value="Genomic_DNA"/>
</dbReference>
<evidence type="ECO:0000313" key="3">
    <source>
        <dbReference type="Proteomes" id="UP000018817"/>
    </source>
</evidence>
<evidence type="ECO:0000313" key="2">
    <source>
        <dbReference type="EMBL" id="ETN11779.1"/>
    </source>
</evidence>
<proteinExistence type="predicted"/>
<feature type="compositionally biased region" description="Basic and acidic residues" evidence="1">
    <location>
        <begin position="73"/>
        <end position="83"/>
    </location>
</feature>
<dbReference type="AlphaFoldDB" id="W2QH11"/>
<feature type="region of interest" description="Disordered" evidence="1">
    <location>
        <begin position="62"/>
        <end position="83"/>
    </location>
</feature>
<dbReference type="Proteomes" id="UP000018817">
    <property type="component" value="Unassembled WGS sequence"/>
</dbReference>
<dbReference type="RefSeq" id="XP_008903029.1">
    <property type="nucleotide sequence ID" value="XM_008904781.1"/>
</dbReference>
<gene>
    <name evidence="2" type="ORF">PPTG_22538</name>
</gene>
<sequence>MFALIQRSTVIFACNLTNWKTRTMAALTGLRGYLWGQRWNILLTTQFIFTCGIVYNRYQENQAASPATKQPRPLRERVDKQQK</sequence>
<evidence type="ECO:0000256" key="1">
    <source>
        <dbReference type="SAM" id="MobiDB-lite"/>
    </source>
</evidence>
<accession>W2QH11</accession>
<dbReference type="OrthoDB" id="123048at2759"/>